<proteinExistence type="predicted"/>
<dbReference type="Proteomes" id="UP000807716">
    <property type="component" value="Unassembled WGS sequence"/>
</dbReference>
<organism evidence="1 2">
    <name type="scientific">Actinomortierella ambigua</name>
    <dbReference type="NCBI Taxonomy" id="1343610"/>
    <lineage>
        <taxon>Eukaryota</taxon>
        <taxon>Fungi</taxon>
        <taxon>Fungi incertae sedis</taxon>
        <taxon>Mucoromycota</taxon>
        <taxon>Mortierellomycotina</taxon>
        <taxon>Mortierellomycetes</taxon>
        <taxon>Mortierellales</taxon>
        <taxon>Mortierellaceae</taxon>
        <taxon>Actinomortierella</taxon>
    </lineage>
</organism>
<accession>A0A9P6QKG2</accession>
<sequence>MSREHDAGILAERVYNWAVNDLGYHPDTTDTLAASPFVTNGLTSQNTRLANTFQPQDIYPLCNGPLGSVFEHLIVNIRPRAHRALKIRSCKGGFDMRMDIKGKKRTLDDKKLI</sequence>
<evidence type="ECO:0000313" key="1">
    <source>
        <dbReference type="EMBL" id="KAG0268281.1"/>
    </source>
</evidence>
<protein>
    <submittedName>
        <fullName evidence="1">Uncharacterized protein</fullName>
    </submittedName>
</protein>
<dbReference type="AlphaFoldDB" id="A0A9P6QKG2"/>
<reference evidence="1" key="1">
    <citation type="journal article" date="2020" name="Fungal Divers.">
        <title>Resolving the Mortierellaceae phylogeny through synthesis of multi-gene phylogenetics and phylogenomics.</title>
        <authorList>
            <person name="Vandepol N."/>
            <person name="Liber J."/>
            <person name="Desiro A."/>
            <person name="Na H."/>
            <person name="Kennedy M."/>
            <person name="Barry K."/>
            <person name="Grigoriev I.V."/>
            <person name="Miller A.N."/>
            <person name="O'Donnell K."/>
            <person name="Stajich J.E."/>
            <person name="Bonito G."/>
        </authorList>
    </citation>
    <scope>NUCLEOTIDE SEQUENCE</scope>
    <source>
        <strain evidence="1">BC1065</strain>
    </source>
</reference>
<keyword evidence="2" id="KW-1185">Reference proteome</keyword>
<name>A0A9P6QKG2_9FUNG</name>
<comment type="caution">
    <text evidence="1">The sequence shown here is derived from an EMBL/GenBank/DDBJ whole genome shotgun (WGS) entry which is preliminary data.</text>
</comment>
<gene>
    <name evidence="1" type="ORF">DFQ27_007132</name>
</gene>
<evidence type="ECO:0000313" key="2">
    <source>
        <dbReference type="Proteomes" id="UP000807716"/>
    </source>
</evidence>
<dbReference type="EMBL" id="JAAAJB010000055">
    <property type="protein sequence ID" value="KAG0268281.1"/>
    <property type="molecule type" value="Genomic_DNA"/>
</dbReference>